<name>A0AAU9VB03_EUPED</name>
<evidence type="ECO:0000313" key="2">
    <source>
        <dbReference type="Proteomes" id="UP001153954"/>
    </source>
</evidence>
<accession>A0AAU9VB03</accession>
<reference evidence="1" key="1">
    <citation type="submission" date="2022-03" db="EMBL/GenBank/DDBJ databases">
        <authorList>
            <person name="Tunstrom K."/>
        </authorList>
    </citation>
    <scope>NUCLEOTIDE SEQUENCE</scope>
</reference>
<sequence>MAVQEVKQTLNTIKEGATKQAPLAPNTLADPSHRSLDKWNQRYQAGETAGVTRAFFPDAKAAYRIIGKMKVDRFVT</sequence>
<comment type="caution">
    <text evidence="1">The sequence shown here is derived from an EMBL/GenBank/DDBJ whole genome shotgun (WGS) entry which is preliminary data.</text>
</comment>
<dbReference type="EMBL" id="CAKOGL010000044">
    <property type="protein sequence ID" value="CAH2108963.1"/>
    <property type="molecule type" value="Genomic_DNA"/>
</dbReference>
<organism evidence="1 2">
    <name type="scientific">Euphydryas editha</name>
    <name type="common">Edith's checkerspot</name>
    <dbReference type="NCBI Taxonomy" id="104508"/>
    <lineage>
        <taxon>Eukaryota</taxon>
        <taxon>Metazoa</taxon>
        <taxon>Ecdysozoa</taxon>
        <taxon>Arthropoda</taxon>
        <taxon>Hexapoda</taxon>
        <taxon>Insecta</taxon>
        <taxon>Pterygota</taxon>
        <taxon>Neoptera</taxon>
        <taxon>Endopterygota</taxon>
        <taxon>Lepidoptera</taxon>
        <taxon>Glossata</taxon>
        <taxon>Ditrysia</taxon>
        <taxon>Papilionoidea</taxon>
        <taxon>Nymphalidae</taxon>
        <taxon>Nymphalinae</taxon>
        <taxon>Euphydryas</taxon>
    </lineage>
</organism>
<protein>
    <submittedName>
        <fullName evidence="1">Uncharacterized protein</fullName>
    </submittedName>
</protein>
<gene>
    <name evidence="1" type="ORF">EEDITHA_LOCUS22852</name>
</gene>
<proteinExistence type="predicted"/>
<dbReference type="AlphaFoldDB" id="A0AAU9VB03"/>
<keyword evidence="2" id="KW-1185">Reference proteome</keyword>
<evidence type="ECO:0000313" key="1">
    <source>
        <dbReference type="EMBL" id="CAH2108963.1"/>
    </source>
</evidence>
<dbReference type="Proteomes" id="UP001153954">
    <property type="component" value="Unassembled WGS sequence"/>
</dbReference>